<keyword evidence="10" id="KW-1185">Reference proteome</keyword>
<keyword evidence="6" id="KW-0539">Nucleus</keyword>
<keyword evidence="5" id="KW-0040">ANK repeat</keyword>
<sequence>MRESKKRKKKHDFKAYLRKQVKKNKLVEMKSFLDRVSSDIRISREMLVDCVEEGSEDTLLHVACKHQSVQVLDYLLELGLTDRENAKGDYAIHVLMRHSSQAQFLPCCRMLSIMLRADPDLLYVRDHSGMSTLGLLEKLWIDAEPTHRRFVDRLLYKYVDHGSEHVPSTGVEDSAWNEKLTSALDEDYEEEMHSADYDPGGYYAGFVERDTRSHLDTIRDQYEAKRRRVYPQERKPEPGKNVPPLFNTAPTYNEMYGTGSSKPVGQDLIKEMVAHQQAWTQFLGGEAKVMAIDDIPWPPKIFSMEDHENLVNKVSKLVKEQGLDIKVLRQLQIDYHPDRFKNKIHPRISDTADQHLLPSVSAKVLLISQNLNRLLTCLKTNTVLQK</sequence>
<name>A0ABD2QHJ8_9PLAT</name>
<reference evidence="9 10" key="1">
    <citation type="submission" date="2024-11" db="EMBL/GenBank/DDBJ databases">
        <title>Adaptive evolution of stress response genes in parasites aligns with host niche diversity.</title>
        <authorList>
            <person name="Hahn C."/>
            <person name="Resl P."/>
        </authorList>
    </citation>
    <scope>NUCLEOTIDE SEQUENCE [LARGE SCALE GENOMIC DNA]</scope>
    <source>
        <strain evidence="9">EGGRZ-B1_66</strain>
        <tissue evidence="9">Body</tissue>
    </source>
</reference>
<dbReference type="GO" id="GO:0005634">
    <property type="term" value="C:nucleus"/>
    <property type="evidence" value="ECO:0007669"/>
    <property type="project" value="UniProtKB-SubCell"/>
</dbReference>
<dbReference type="AlphaFoldDB" id="A0ABD2QHJ8"/>
<comment type="subcellular location">
    <subcellularLocation>
        <location evidence="1">Nucleus</location>
    </subcellularLocation>
</comment>
<evidence type="ECO:0000256" key="7">
    <source>
        <dbReference type="ARBA" id="ARBA00030621"/>
    </source>
</evidence>
<evidence type="ECO:0000256" key="8">
    <source>
        <dbReference type="ARBA" id="ARBA00030802"/>
    </source>
</evidence>
<evidence type="ECO:0000256" key="6">
    <source>
        <dbReference type="ARBA" id="ARBA00023242"/>
    </source>
</evidence>
<dbReference type="InterPro" id="IPR036770">
    <property type="entry name" value="Ankyrin_rpt-contain_sf"/>
</dbReference>
<keyword evidence="3" id="KW-0597">Phosphoprotein</keyword>
<evidence type="ECO:0000256" key="4">
    <source>
        <dbReference type="ARBA" id="ARBA00022737"/>
    </source>
</evidence>
<dbReference type="EMBL" id="JBJKFK010000180">
    <property type="protein sequence ID" value="KAL3319004.1"/>
    <property type="molecule type" value="Genomic_DNA"/>
</dbReference>
<dbReference type="Proteomes" id="UP001626550">
    <property type="component" value="Unassembled WGS sequence"/>
</dbReference>
<evidence type="ECO:0000256" key="3">
    <source>
        <dbReference type="ARBA" id="ARBA00022553"/>
    </source>
</evidence>
<dbReference type="PANTHER" id="PTHR15263">
    <property type="entry name" value="I-KAPPA-B-LIKE PROTEIN IKBL"/>
    <property type="match status" value="1"/>
</dbReference>
<evidence type="ECO:0000313" key="9">
    <source>
        <dbReference type="EMBL" id="KAL3319004.1"/>
    </source>
</evidence>
<dbReference type="InterPro" id="IPR038753">
    <property type="entry name" value="NFKBIL1"/>
</dbReference>
<dbReference type="Gene3D" id="1.25.40.20">
    <property type="entry name" value="Ankyrin repeat-containing domain"/>
    <property type="match status" value="1"/>
</dbReference>
<evidence type="ECO:0000256" key="5">
    <source>
        <dbReference type="ARBA" id="ARBA00023043"/>
    </source>
</evidence>
<proteinExistence type="predicted"/>
<keyword evidence="4" id="KW-0677">Repeat</keyword>
<evidence type="ECO:0000313" key="10">
    <source>
        <dbReference type="Proteomes" id="UP001626550"/>
    </source>
</evidence>
<accession>A0ABD2QHJ8</accession>
<evidence type="ECO:0000256" key="1">
    <source>
        <dbReference type="ARBA" id="ARBA00004123"/>
    </source>
</evidence>
<gene>
    <name evidence="9" type="primary">NFKBIL1</name>
    <name evidence="9" type="ORF">Ciccas_002327</name>
</gene>
<protein>
    <recommendedName>
        <fullName evidence="2">NF-kappa-B inhibitor-like protein 1</fullName>
    </recommendedName>
    <alternativeName>
        <fullName evidence="7">Inhibitor of kappa B-like protein</fullName>
    </alternativeName>
    <alternativeName>
        <fullName evidence="8">Nuclear factor of kappa light polypeptide gene enhancer in B-cells inhibitor-like 1</fullName>
    </alternativeName>
</protein>
<organism evidence="9 10">
    <name type="scientific">Cichlidogyrus casuarinus</name>
    <dbReference type="NCBI Taxonomy" id="1844966"/>
    <lineage>
        <taxon>Eukaryota</taxon>
        <taxon>Metazoa</taxon>
        <taxon>Spiralia</taxon>
        <taxon>Lophotrochozoa</taxon>
        <taxon>Platyhelminthes</taxon>
        <taxon>Monogenea</taxon>
        <taxon>Monopisthocotylea</taxon>
        <taxon>Dactylogyridea</taxon>
        <taxon>Ancyrocephalidae</taxon>
        <taxon>Cichlidogyrus</taxon>
    </lineage>
</organism>
<dbReference type="PANTHER" id="PTHR15263:SF1">
    <property type="entry name" value="NF-KAPPA-B INHIBITOR-LIKE PROTEIN 1"/>
    <property type="match status" value="1"/>
</dbReference>
<comment type="caution">
    <text evidence="9">The sequence shown here is derived from an EMBL/GenBank/DDBJ whole genome shotgun (WGS) entry which is preliminary data.</text>
</comment>
<evidence type="ECO:0000256" key="2">
    <source>
        <dbReference type="ARBA" id="ARBA00014259"/>
    </source>
</evidence>